<dbReference type="SUPFAM" id="SSF51735">
    <property type="entry name" value="NAD(P)-binding Rossmann-fold domains"/>
    <property type="match status" value="1"/>
</dbReference>
<feature type="domain" description="Lactate/malate dehydrogenase N-terminal" evidence="5">
    <location>
        <begin position="10"/>
        <end position="79"/>
    </location>
</feature>
<proteinExistence type="predicted"/>
<keyword evidence="2" id="KW-0816">Tricarboxylic acid cycle</keyword>
<keyword evidence="3" id="KW-0560">Oxidoreductase</keyword>
<dbReference type="EC" id="1.1.1.37" evidence="1"/>
<sequence>MDMPPTSSMRLEGVEVVVIPAGVPRKPVMTHDDLFNTNASIVWDLASAIGRVAPNAHVLVISNPVNSTVPIVASTLAKDHNNRLDNLLSRTMHVWLQRIRKPQHNAKLCRPAYIRNPRRGS</sequence>
<dbReference type="InterPro" id="IPR036291">
    <property type="entry name" value="NAD(P)-bd_dom_sf"/>
</dbReference>
<feature type="non-terminal residue" evidence="6">
    <location>
        <position position="121"/>
    </location>
</feature>
<dbReference type="Pfam" id="PF00056">
    <property type="entry name" value="Ldh_1_N"/>
    <property type="match status" value="1"/>
</dbReference>
<dbReference type="EMBL" id="KN839958">
    <property type="protein sequence ID" value="KIJ58285.1"/>
    <property type="molecule type" value="Genomic_DNA"/>
</dbReference>
<organism evidence="6 7">
    <name type="scientific">Hydnomerulius pinastri MD-312</name>
    <dbReference type="NCBI Taxonomy" id="994086"/>
    <lineage>
        <taxon>Eukaryota</taxon>
        <taxon>Fungi</taxon>
        <taxon>Dikarya</taxon>
        <taxon>Basidiomycota</taxon>
        <taxon>Agaricomycotina</taxon>
        <taxon>Agaricomycetes</taxon>
        <taxon>Agaricomycetidae</taxon>
        <taxon>Boletales</taxon>
        <taxon>Boletales incertae sedis</taxon>
        <taxon>Leucogyrophana</taxon>
    </lineage>
</organism>
<accession>A0A0C9VL31</accession>
<dbReference type="PANTHER" id="PTHR11540:SF73">
    <property type="entry name" value="MALATE DEHYDROGENASE, MITOCHONDRIAL"/>
    <property type="match status" value="1"/>
</dbReference>
<evidence type="ECO:0000313" key="6">
    <source>
        <dbReference type="EMBL" id="KIJ58285.1"/>
    </source>
</evidence>
<reference evidence="6 7" key="1">
    <citation type="submission" date="2014-04" db="EMBL/GenBank/DDBJ databases">
        <title>Evolutionary Origins and Diversification of the Mycorrhizal Mutualists.</title>
        <authorList>
            <consortium name="DOE Joint Genome Institute"/>
            <consortium name="Mycorrhizal Genomics Consortium"/>
            <person name="Kohler A."/>
            <person name="Kuo A."/>
            <person name="Nagy L.G."/>
            <person name="Floudas D."/>
            <person name="Copeland A."/>
            <person name="Barry K.W."/>
            <person name="Cichocki N."/>
            <person name="Veneault-Fourrey C."/>
            <person name="LaButti K."/>
            <person name="Lindquist E.A."/>
            <person name="Lipzen A."/>
            <person name="Lundell T."/>
            <person name="Morin E."/>
            <person name="Murat C."/>
            <person name="Riley R."/>
            <person name="Ohm R."/>
            <person name="Sun H."/>
            <person name="Tunlid A."/>
            <person name="Henrissat B."/>
            <person name="Grigoriev I.V."/>
            <person name="Hibbett D.S."/>
            <person name="Martin F."/>
        </authorList>
    </citation>
    <scope>NUCLEOTIDE SEQUENCE [LARGE SCALE GENOMIC DNA]</scope>
    <source>
        <strain evidence="6 7">MD-312</strain>
    </source>
</reference>
<dbReference type="Gene3D" id="3.40.50.720">
    <property type="entry name" value="NAD(P)-binding Rossmann-like Domain"/>
    <property type="match status" value="1"/>
</dbReference>
<name>A0A0C9VL31_9AGAM</name>
<dbReference type="GO" id="GO:0005739">
    <property type="term" value="C:mitochondrion"/>
    <property type="evidence" value="ECO:0007669"/>
    <property type="project" value="TreeGrafter"/>
</dbReference>
<evidence type="ECO:0000256" key="3">
    <source>
        <dbReference type="ARBA" id="ARBA00023002"/>
    </source>
</evidence>
<protein>
    <recommendedName>
        <fullName evidence="1">malate dehydrogenase</fullName>
        <ecNumber evidence="1">1.1.1.37</ecNumber>
    </recommendedName>
</protein>
<dbReference type="GO" id="GO:0006099">
    <property type="term" value="P:tricarboxylic acid cycle"/>
    <property type="evidence" value="ECO:0007669"/>
    <property type="project" value="UniProtKB-KW"/>
</dbReference>
<gene>
    <name evidence="6" type="ORF">HYDPIDRAFT_34324</name>
</gene>
<dbReference type="GO" id="GO:0030060">
    <property type="term" value="F:L-malate dehydrogenase (NAD+) activity"/>
    <property type="evidence" value="ECO:0007669"/>
    <property type="project" value="UniProtKB-EC"/>
</dbReference>
<dbReference type="AlphaFoldDB" id="A0A0C9VL31"/>
<evidence type="ECO:0000259" key="5">
    <source>
        <dbReference type="Pfam" id="PF00056"/>
    </source>
</evidence>
<evidence type="ECO:0000256" key="1">
    <source>
        <dbReference type="ARBA" id="ARBA00012995"/>
    </source>
</evidence>
<keyword evidence="4" id="KW-0520">NAD</keyword>
<evidence type="ECO:0000256" key="2">
    <source>
        <dbReference type="ARBA" id="ARBA00022532"/>
    </source>
</evidence>
<dbReference type="InterPro" id="IPR001236">
    <property type="entry name" value="Lactate/malate_DH_N"/>
</dbReference>
<dbReference type="HOGENOM" id="CLU_2043635_0_0_1"/>
<evidence type="ECO:0000256" key="4">
    <source>
        <dbReference type="ARBA" id="ARBA00023027"/>
    </source>
</evidence>
<keyword evidence="7" id="KW-1185">Reference proteome</keyword>
<dbReference type="OrthoDB" id="4069699at2759"/>
<dbReference type="Proteomes" id="UP000053820">
    <property type="component" value="Unassembled WGS sequence"/>
</dbReference>
<evidence type="ECO:0000313" key="7">
    <source>
        <dbReference type="Proteomes" id="UP000053820"/>
    </source>
</evidence>
<dbReference type="PANTHER" id="PTHR11540">
    <property type="entry name" value="MALATE AND LACTATE DEHYDROGENASE"/>
    <property type="match status" value="1"/>
</dbReference>